<sequence>MFGVFLLAAITLVPSGHVNDFAGMISPAAVQTLEGKLVQFEKDTGNEIAVVTIPSLGSDQTIETYAEELFRKWGIGKEKEGNGVLLLISRDDREMRIEVGYGLEPVITDIESGHIISDVLVPAFQAGKYDEGVVAATQRIMDDIGRGGSPPERKPPFPWQEIIYIIIILTIIFINIRRKRQGKSVILPIFFGGGRGGKGGGFGGFGGGSSGGGGASGRW</sequence>
<dbReference type="Pfam" id="PF04536">
    <property type="entry name" value="TPM_phosphatase"/>
    <property type="match status" value="1"/>
</dbReference>
<evidence type="ECO:0000256" key="1">
    <source>
        <dbReference type="SAM" id="Phobius"/>
    </source>
</evidence>
<evidence type="ECO:0000313" key="4">
    <source>
        <dbReference type="Proteomes" id="UP000177279"/>
    </source>
</evidence>
<protein>
    <recommendedName>
        <fullName evidence="2">TPM domain-containing protein</fullName>
    </recommendedName>
</protein>
<keyword evidence="1" id="KW-1133">Transmembrane helix</keyword>
<reference evidence="3 4" key="1">
    <citation type="journal article" date="2016" name="Nat. Commun.">
        <title>Thousands of microbial genomes shed light on interconnected biogeochemical processes in an aquifer system.</title>
        <authorList>
            <person name="Anantharaman K."/>
            <person name="Brown C.T."/>
            <person name="Hug L.A."/>
            <person name="Sharon I."/>
            <person name="Castelle C.J."/>
            <person name="Probst A.J."/>
            <person name="Thomas B.C."/>
            <person name="Singh A."/>
            <person name="Wilkins M.J."/>
            <person name="Karaoz U."/>
            <person name="Brodie E.L."/>
            <person name="Williams K.H."/>
            <person name="Hubbard S.S."/>
            <person name="Banfield J.F."/>
        </authorList>
    </citation>
    <scope>NUCLEOTIDE SEQUENCE [LARGE SCALE GENOMIC DNA]</scope>
</reference>
<gene>
    <name evidence="3" type="ORF">A3D49_02845</name>
</gene>
<evidence type="ECO:0000259" key="2">
    <source>
        <dbReference type="Pfam" id="PF04536"/>
    </source>
</evidence>
<evidence type="ECO:0000313" key="3">
    <source>
        <dbReference type="EMBL" id="OHA96754.1"/>
    </source>
</evidence>
<dbReference type="Gene3D" id="3.10.310.50">
    <property type="match status" value="1"/>
</dbReference>
<comment type="caution">
    <text evidence="3">The sequence shown here is derived from an EMBL/GenBank/DDBJ whole genome shotgun (WGS) entry which is preliminary data.</text>
</comment>
<dbReference type="PANTHER" id="PTHR30373">
    <property type="entry name" value="UPF0603 PROTEIN YGCG"/>
    <property type="match status" value="1"/>
</dbReference>
<keyword evidence="1" id="KW-0472">Membrane</keyword>
<proteinExistence type="predicted"/>
<dbReference type="AlphaFoldDB" id="A0A1G2THG9"/>
<name>A0A1G2THG9_9BACT</name>
<accession>A0A1G2THG9</accession>
<feature type="domain" description="TPM" evidence="2">
    <location>
        <begin position="18"/>
        <end position="142"/>
    </location>
</feature>
<dbReference type="InterPro" id="IPR007621">
    <property type="entry name" value="TPM_dom"/>
</dbReference>
<dbReference type="PANTHER" id="PTHR30373:SF2">
    <property type="entry name" value="UPF0603 PROTEIN YGCG"/>
    <property type="match status" value="1"/>
</dbReference>
<dbReference type="Proteomes" id="UP000177279">
    <property type="component" value="Unassembled WGS sequence"/>
</dbReference>
<feature type="transmembrane region" description="Helical" evidence="1">
    <location>
        <begin position="157"/>
        <end position="176"/>
    </location>
</feature>
<keyword evidence="1" id="KW-0812">Transmembrane</keyword>
<organism evidence="3 4">
    <name type="scientific">Candidatus Zambryskibacteria bacterium RIFCSPHIGHO2_02_FULL_43_37</name>
    <dbReference type="NCBI Taxonomy" id="1802749"/>
    <lineage>
        <taxon>Bacteria</taxon>
        <taxon>Candidatus Zambryskiibacteriota</taxon>
    </lineage>
</organism>
<dbReference type="EMBL" id="MHVS01000004">
    <property type="protein sequence ID" value="OHA96754.1"/>
    <property type="molecule type" value="Genomic_DNA"/>
</dbReference>